<dbReference type="PANTHER" id="PTHR23512">
    <property type="entry name" value="MAJOR FACILITATOR SUPERFAMILY DOMAIN-CONTAINING PROTEIN 1"/>
    <property type="match status" value="1"/>
</dbReference>
<dbReference type="InParanoid" id="A0A074Y946"/>
<dbReference type="RefSeq" id="XP_013342987.1">
    <property type="nucleotide sequence ID" value="XM_013487533.1"/>
</dbReference>
<evidence type="ECO:0000256" key="13">
    <source>
        <dbReference type="ARBA" id="ARBA00044919"/>
    </source>
</evidence>
<dbReference type="GO" id="GO:0016020">
    <property type="term" value="C:membrane"/>
    <property type="evidence" value="ECO:0007669"/>
    <property type="project" value="UniProtKB-SubCell"/>
</dbReference>
<dbReference type="HOGENOM" id="CLU_1255757_0_0_1"/>
<evidence type="ECO:0000256" key="15">
    <source>
        <dbReference type="ARBA" id="ARBA00044985"/>
    </source>
</evidence>
<evidence type="ECO:0000256" key="10">
    <source>
        <dbReference type="ARBA" id="ARBA00044900"/>
    </source>
</evidence>
<keyword evidence="23" id="KW-1185">Reference proteome</keyword>
<dbReference type="InterPro" id="IPR036259">
    <property type="entry name" value="MFS_trans_sf"/>
</dbReference>
<sequence>MPSQHFIESLEQEKGRSNVTSNQETMVQNTLSKDGQDKEAAVTILDNTSVNSSQDPANILPPVPLQMKLLSVLLVSCIGFGSQWSSGVSSAMKSTMKKEMHINNTQFSLLEASEDFMSSCLILLTGIFTDRLGGTGCIVYGNIIYTVGSILIAAAAEVRSYKFMIVGRVVASFGDIATQVAQYKVFSSWFPPSAGFASTLGFELGIKKVCFVSGSEVFVR</sequence>
<comment type="catalytic activity">
    <reaction evidence="10">
        <text>L-lysyl-L-lysine(out) = L-lysyl-L-lysine(in)</text>
        <dbReference type="Rhea" id="RHEA:79403"/>
        <dbReference type="ChEBI" id="CHEBI:229956"/>
    </reaction>
</comment>
<evidence type="ECO:0000256" key="4">
    <source>
        <dbReference type="ARBA" id="ARBA00044881"/>
    </source>
</evidence>
<dbReference type="STRING" id="1043005.A0A074Y946"/>
<feature type="transmembrane region" description="Helical" evidence="20">
    <location>
        <begin position="140"/>
        <end position="158"/>
    </location>
</feature>
<comment type="catalytic activity">
    <reaction evidence="5">
        <text>L-alpha-aminoacyl-L-histidine(out) = L-alpha-aminoacyl-L-histidine(in)</text>
        <dbReference type="Rhea" id="RHEA:79375"/>
        <dbReference type="ChEBI" id="CHEBI:229967"/>
    </reaction>
</comment>
<feature type="compositionally biased region" description="Polar residues" evidence="19">
    <location>
        <begin position="17"/>
        <end position="33"/>
    </location>
</feature>
<name>A0A074Y946_AURSE</name>
<evidence type="ECO:0000313" key="22">
    <source>
        <dbReference type="EMBL" id="KEQ94270.1"/>
    </source>
</evidence>
<reference evidence="22 23" key="1">
    <citation type="journal article" date="2014" name="BMC Genomics">
        <title>Genome sequencing of four Aureobasidium pullulans varieties: biotechnological potential, stress tolerance, and description of new species.</title>
        <authorList>
            <person name="Gostin Ar C."/>
            <person name="Ohm R.A."/>
            <person name="Kogej T."/>
            <person name="Sonjak S."/>
            <person name="Turk M."/>
            <person name="Zajc J."/>
            <person name="Zalar P."/>
            <person name="Grube M."/>
            <person name="Sun H."/>
            <person name="Han J."/>
            <person name="Sharma A."/>
            <person name="Chiniquy J."/>
            <person name="Ngan C.Y."/>
            <person name="Lipzen A."/>
            <person name="Barry K."/>
            <person name="Grigoriev I.V."/>
            <person name="Gunde-Cimerman N."/>
        </authorList>
    </citation>
    <scope>NUCLEOTIDE SEQUENCE [LARGE SCALE GENOMIC DNA]</scope>
    <source>
        <strain evidence="22 23">EXF-2481</strain>
    </source>
</reference>
<evidence type="ECO:0000256" key="14">
    <source>
        <dbReference type="ARBA" id="ARBA00044924"/>
    </source>
</evidence>
<evidence type="ECO:0000313" key="23">
    <source>
        <dbReference type="Proteomes" id="UP000030641"/>
    </source>
</evidence>
<comment type="catalytic activity">
    <reaction evidence="13">
        <text>L-alanyl-L-lysine(out) = L-alanyl-L-lysine(in)</text>
        <dbReference type="Rhea" id="RHEA:79415"/>
        <dbReference type="ChEBI" id="CHEBI:192470"/>
    </reaction>
</comment>
<evidence type="ECO:0000256" key="5">
    <source>
        <dbReference type="ARBA" id="ARBA00044884"/>
    </source>
</evidence>
<dbReference type="Gene3D" id="1.20.1250.20">
    <property type="entry name" value="MFS general substrate transporter like domains"/>
    <property type="match status" value="1"/>
</dbReference>
<comment type="catalytic activity">
    <reaction evidence="14">
        <text>L-lysyl-glycine(out) = L-lysyl-glycine(in)</text>
        <dbReference type="Rhea" id="RHEA:79407"/>
        <dbReference type="ChEBI" id="CHEBI:191202"/>
    </reaction>
</comment>
<evidence type="ECO:0000256" key="2">
    <source>
        <dbReference type="ARBA" id="ARBA00044876"/>
    </source>
</evidence>
<comment type="catalytic activity">
    <reaction evidence="9">
        <text>L-arginyl-L-alpha-amino acid(out) = L-arginyl-L-alpha-amino acid(in)</text>
        <dbReference type="Rhea" id="RHEA:79371"/>
        <dbReference type="ChEBI" id="CHEBI:84315"/>
    </reaction>
</comment>
<evidence type="ECO:0000256" key="12">
    <source>
        <dbReference type="ARBA" id="ARBA00044912"/>
    </source>
</evidence>
<dbReference type="Proteomes" id="UP000030641">
    <property type="component" value="Unassembled WGS sequence"/>
</dbReference>
<comment type="catalytic activity">
    <reaction evidence="2">
        <text>L-lysyl-L-alanine(out) = L-lysyl-L-alanine(in)</text>
        <dbReference type="Rhea" id="RHEA:79399"/>
        <dbReference type="ChEBI" id="CHEBI:229954"/>
    </reaction>
</comment>
<comment type="subunit">
    <text evidence="18">Homodimer. Interacts with lysosomal protein GLMP (via lumenal domain); the interaction starts while both proteins are still in the endoplasmic reticulum and is required for stabilization of MFSD1 in lysosomes but has no direct effect on its targeting to lysosomes or transporter activity.</text>
</comment>
<evidence type="ECO:0000256" key="3">
    <source>
        <dbReference type="ARBA" id="ARBA00044878"/>
    </source>
</evidence>
<comment type="subcellular location">
    <subcellularLocation>
        <location evidence="1">Membrane</location>
        <topology evidence="1">Multi-pass membrane protein</topology>
    </subcellularLocation>
</comment>
<evidence type="ECO:0000256" key="17">
    <source>
        <dbReference type="ARBA" id="ARBA00045709"/>
    </source>
</evidence>
<comment type="catalytic activity">
    <reaction evidence="7">
        <text>L-alpha-aminoacyl-L-lysine(out) = L-alpha-aminoacyl-L-lysine(in)</text>
        <dbReference type="Rhea" id="RHEA:79383"/>
        <dbReference type="ChEBI" id="CHEBI:229966"/>
    </reaction>
</comment>
<comment type="catalytic activity">
    <reaction evidence="3">
        <text>L-histidyl-glycine(out) = L-histidyl-glycine(in)</text>
        <dbReference type="Rhea" id="RHEA:79395"/>
        <dbReference type="ChEBI" id="CHEBI:229957"/>
    </reaction>
</comment>
<comment type="catalytic activity">
    <reaction evidence="8">
        <text>L-aspartyl-L-lysine(out) = L-aspartyl-L-lysine(in)</text>
        <dbReference type="Rhea" id="RHEA:79411"/>
        <dbReference type="ChEBI" id="CHEBI:229953"/>
    </reaction>
</comment>
<dbReference type="InterPro" id="IPR020846">
    <property type="entry name" value="MFS_dom"/>
</dbReference>
<organism evidence="22 23">
    <name type="scientific">Aureobasidium subglaciale (strain EXF-2481)</name>
    <name type="common">Aureobasidium pullulans var. subglaciale</name>
    <dbReference type="NCBI Taxonomy" id="1043005"/>
    <lineage>
        <taxon>Eukaryota</taxon>
        <taxon>Fungi</taxon>
        <taxon>Dikarya</taxon>
        <taxon>Ascomycota</taxon>
        <taxon>Pezizomycotina</taxon>
        <taxon>Dothideomycetes</taxon>
        <taxon>Dothideomycetidae</taxon>
        <taxon>Dothideales</taxon>
        <taxon>Saccotheciaceae</taxon>
        <taxon>Aureobasidium</taxon>
    </lineage>
</organism>
<evidence type="ECO:0000256" key="1">
    <source>
        <dbReference type="ARBA" id="ARBA00004141"/>
    </source>
</evidence>
<evidence type="ECO:0000256" key="18">
    <source>
        <dbReference type="ARBA" id="ARBA00046376"/>
    </source>
</evidence>
<comment type="catalytic activity">
    <reaction evidence="4">
        <text>L-alpha-aminoacyl-L-arginine(out) = L-alpha-aminoacyl-L-arginine(in)</text>
        <dbReference type="Rhea" id="RHEA:79367"/>
        <dbReference type="ChEBI" id="CHEBI:229968"/>
    </reaction>
</comment>
<dbReference type="InterPro" id="IPR052187">
    <property type="entry name" value="MFSD1"/>
</dbReference>
<feature type="region of interest" description="Disordered" evidence="19">
    <location>
        <begin position="1"/>
        <end position="35"/>
    </location>
</feature>
<evidence type="ECO:0000256" key="6">
    <source>
        <dbReference type="ARBA" id="ARBA00044891"/>
    </source>
</evidence>
<evidence type="ECO:0000256" key="8">
    <source>
        <dbReference type="ARBA" id="ARBA00044898"/>
    </source>
</evidence>
<gene>
    <name evidence="22" type="ORF">AUEXF2481DRAFT_264446</name>
</gene>
<protein>
    <recommendedName>
        <fullName evidence="15">Lysosomal dipeptide transporter MFSD1</fullName>
    </recommendedName>
    <alternativeName>
        <fullName evidence="16">Major facilitator superfamily domain-containing protein 1</fullName>
    </alternativeName>
</protein>
<dbReference type="InterPro" id="IPR011701">
    <property type="entry name" value="MFS"/>
</dbReference>
<comment type="catalytic activity">
    <reaction evidence="11">
        <text>L-arginyl-glycine(out) = L-arginyl-glycine(in)</text>
        <dbReference type="Rhea" id="RHEA:79391"/>
        <dbReference type="ChEBI" id="CHEBI:229955"/>
    </reaction>
</comment>
<feature type="domain" description="Major facilitator superfamily (MFS) profile" evidence="21">
    <location>
        <begin position="71"/>
        <end position="220"/>
    </location>
</feature>
<keyword evidence="20" id="KW-0472">Membrane</keyword>
<comment type="function">
    <text evidence="17">Lysosomal dipeptide uniporter that selectively exports lysine, arginine or histidine-containing dipeptides with a net positive charge from the lysosome lumen into the cytosol. Could play a role in a specific type of protein O-glycosylation indirectly regulating macrophages migration and tissue invasion. Also essential for liver homeostasis.</text>
</comment>
<dbReference type="GO" id="GO:0022857">
    <property type="term" value="F:transmembrane transporter activity"/>
    <property type="evidence" value="ECO:0007669"/>
    <property type="project" value="InterPro"/>
</dbReference>
<dbReference type="OrthoDB" id="424834at2759"/>
<evidence type="ECO:0000256" key="11">
    <source>
        <dbReference type="ARBA" id="ARBA00044903"/>
    </source>
</evidence>
<comment type="catalytic activity">
    <reaction evidence="12">
        <text>L-histidyl-L-alpha-amino acid(out) = L-histidyl-L-alpha-amino acid(in)</text>
        <dbReference type="Rhea" id="RHEA:79379"/>
        <dbReference type="ChEBI" id="CHEBI:229964"/>
    </reaction>
</comment>
<evidence type="ECO:0000259" key="21">
    <source>
        <dbReference type="PROSITE" id="PS50850"/>
    </source>
</evidence>
<comment type="catalytic activity">
    <reaction evidence="6">
        <text>L-lysyl-L-alpha-amino acid(out) = L-lysyl-L-alpha-amino acid(in)</text>
        <dbReference type="Rhea" id="RHEA:79387"/>
        <dbReference type="ChEBI" id="CHEBI:229965"/>
    </reaction>
</comment>
<evidence type="ECO:0000256" key="9">
    <source>
        <dbReference type="ARBA" id="ARBA00044899"/>
    </source>
</evidence>
<dbReference type="Pfam" id="PF07690">
    <property type="entry name" value="MFS_1"/>
    <property type="match status" value="1"/>
</dbReference>
<keyword evidence="20" id="KW-0812">Transmembrane</keyword>
<evidence type="ECO:0000256" key="16">
    <source>
        <dbReference type="ARBA" id="ARBA00045018"/>
    </source>
</evidence>
<dbReference type="PROSITE" id="PS50850">
    <property type="entry name" value="MFS"/>
    <property type="match status" value="1"/>
</dbReference>
<dbReference type="AlphaFoldDB" id="A0A074Y946"/>
<evidence type="ECO:0000256" key="19">
    <source>
        <dbReference type="SAM" id="MobiDB-lite"/>
    </source>
</evidence>
<dbReference type="EMBL" id="KL584762">
    <property type="protein sequence ID" value="KEQ94270.1"/>
    <property type="molecule type" value="Genomic_DNA"/>
</dbReference>
<evidence type="ECO:0000256" key="20">
    <source>
        <dbReference type="SAM" id="Phobius"/>
    </source>
</evidence>
<dbReference type="SUPFAM" id="SSF103473">
    <property type="entry name" value="MFS general substrate transporter"/>
    <property type="match status" value="1"/>
</dbReference>
<accession>A0A074Y946</accession>
<dbReference type="GeneID" id="25363249"/>
<evidence type="ECO:0000256" key="7">
    <source>
        <dbReference type="ARBA" id="ARBA00044893"/>
    </source>
</evidence>
<keyword evidence="20" id="KW-1133">Transmembrane helix</keyword>
<dbReference type="PANTHER" id="PTHR23512:SF12">
    <property type="entry name" value="TRANSPORTER, PUTATIVE (AFU_ORTHOLOGUE AFUA_4G00260)-RELATED"/>
    <property type="match status" value="1"/>
</dbReference>
<proteinExistence type="predicted"/>